<evidence type="ECO:0000313" key="4">
    <source>
        <dbReference type="Proteomes" id="UP000054937"/>
    </source>
</evidence>
<feature type="region of interest" description="Disordered" evidence="2">
    <location>
        <begin position="1"/>
        <end position="37"/>
    </location>
</feature>
<feature type="coiled-coil region" evidence="1">
    <location>
        <begin position="269"/>
        <end position="296"/>
    </location>
</feature>
<feature type="region of interest" description="Disordered" evidence="2">
    <location>
        <begin position="363"/>
        <end position="442"/>
    </location>
</feature>
<dbReference type="EMBL" id="LDAU01000065">
    <property type="protein sequence ID" value="KRX08370.1"/>
    <property type="molecule type" value="Genomic_DNA"/>
</dbReference>
<proteinExistence type="predicted"/>
<accession>A0A0V0R1H4</accession>
<dbReference type="InParanoid" id="A0A0V0R1H4"/>
<sequence>MKNQIKKSIVDFTPAGYKSGQNNKNNQSQKSGNQPIDEQKEMNRINYILSLRKTVEPLSKEYFLEVLQLEERIMFDDNYSSENIAHLVELYAKAVEHYDSLKDPISVYFLEKIQMTLASHETLQLMHQKRKKIRDSISRFESMGKSQLSQVLDENDNDLWDMGNSSVYKSRLKLPSSQGIVQGPSDFYQKKNQYKKLVKQEKDQRYSISKKKRERQKKIEQYQEQKNFYEKNNSETMVKLSEINSQKINNIIQSDLDKQESSVLERLKLRKYQKQLTNSRKRQEEIEQNQENQEIEQFQQYQNKQESTLQNEIDQNMPNNESNPFKNIDHNQFYNEDSENKKEVQFMDDFNDLEQFQQNEIKEDSNEDTQTDGPESNNNIQQSLQSEENLQEQEQNQEKKVSENNTNSSQSSQHDESNSKQRVSIIDDDLECPLKENIQQQQ</sequence>
<dbReference type="OrthoDB" id="289628at2759"/>
<keyword evidence="1" id="KW-0175">Coiled coil</keyword>
<keyword evidence="4" id="KW-1185">Reference proteome</keyword>
<feature type="coiled-coil region" evidence="1">
    <location>
        <begin position="212"/>
        <end position="239"/>
    </location>
</feature>
<evidence type="ECO:0000256" key="2">
    <source>
        <dbReference type="SAM" id="MobiDB-lite"/>
    </source>
</evidence>
<gene>
    <name evidence="3" type="ORF">PPERSA_03364</name>
</gene>
<dbReference type="Proteomes" id="UP000054937">
    <property type="component" value="Unassembled WGS sequence"/>
</dbReference>
<evidence type="ECO:0000313" key="3">
    <source>
        <dbReference type="EMBL" id="KRX08370.1"/>
    </source>
</evidence>
<feature type="compositionally biased region" description="Low complexity" evidence="2">
    <location>
        <begin position="18"/>
        <end position="34"/>
    </location>
</feature>
<feature type="compositionally biased region" description="Low complexity" evidence="2">
    <location>
        <begin position="403"/>
        <end position="412"/>
    </location>
</feature>
<feature type="compositionally biased region" description="Low complexity" evidence="2">
    <location>
        <begin position="381"/>
        <end position="394"/>
    </location>
</feature>
<name>A0A0V0R1H4_PSEPJ</name>
<reference evidence="3 4" key="1">
    <citation type="journal article" date="2015" name="Sci. Rep.">
        <title>Genome of the facultative scuticociliatosis pathogen Pseudocohnilembus persalinus provides insight into its virulence through horizontal gene transfer.</title>
        <authorList>
            <person name="Xiong J."/>
            <person name="Wang G."/>
            <person name="Cheng J."/>
            <person name="Tian M."/>
            <person name="Pan X."/>
            <person name="Warren A."/>
            <person name="Jiang C."/>
            <person name="Yuan D."/>
            <person name="Miao W."/>
        </authorList>
    </citation>
    <scope>NUCLEOTIDE SEQUENCE [LARGE SCALE GENOMIC DNA]</scope>
    <source>
        <strain evidence="3">36N120E</strain>
    </source>
</reference>
<feature type="compositionally biased region" description="Polar residues" evidence="2">
    <location>
        <begin position="371"/>
        <end position="380"/>
    </location>
</feature>
<dbReference type="OMA" id="QTIGVEH"/>
<comment type="caution">
    <text evidence="3">The sequence shown here is derived from an EMBL/GenBank/DDBJ whole genome shotgun (WGS) entry which is preliminary data.</text>
</comment>
<protein>
    <submittedName>
        <fullName evidence="3">Uncharacterized protein</fullName>
    </submittedName>
</protein>
<organism evidence="3 4">
    <name type="scientific">Pseudocohnilembus persalinus</name>
    <name type="common">Ciliate</name>
    <dbReference type="NCBI Taxonomy" id="266149"/>
    <lineage>
        <taxon>Eukaryota</taxon>
        <taxon>Sar</taxon>
        <taxon>Alveolata</taxon>
        <taxon>Ciliophora</taxon>
        <taxon>Intramacronucleata</taxon>
        <taxon>Oligohymenophorea</taxon>
        <taxon>Scuticociliatia</taxon>
        <taxon>Philasterida</taxon>
        <taxon>Pseudocohnilembidae</taxon>
        <taxon>Pseudocohnilembus</taxon>
    </lineage>
</organism>
<evidence type="ECO:0000256" key="1">
    <source>
        <dbReference type="SAM" id="Coils"/>
    </source>
</evidence>
<dbReference type="AlphaFoldDB" id="A0A0V0R1H4"/>